<dbReference type="PROSITE" id="PS51198">
    <property type="entry name" value="UVRD_HELICASE_ATP_BIND"/>
    <property type="match status" value="1"/>
</dbReference>
<dbReference type="Pfam" id="PF13361">
    <property type="entry name" value="UvrD_C"/>
    <property type="match status" value="2"/>
</dbReference>
<reference evidence="12" key="1">
    <citation type="journal article" date="2015" name="Genome Announc.">
        <title>Draft Genome Sequence of Bacteroidales Strain TBC1, a Novel Isolate from a Methanogenic Wastewater Treatment System.</title>
        <authorList>
            <person name="Tourlousse D.M."/>
            <person name="Matsuura N."/>
            <person name="Sun L."/>
            <person name="Toyonaga M."/>
            <person name="Kuroda K."/>
            <person name="Ohashi A."/>
            <person name="Cruz R."/>
            <person name="Yamaguchi T."/>
            <person name="Sekiguchi Y."/>
        </authorList>
    </citation>
    <scope>NUCLEOTIDE SEQUENCE [LARGE SCALE GENOMIC DNA]</scope>
    <source>
        <strain evidence="12">TBC1</strain>
    </source>
</reference>
<dbReference type="InterPro" id="IPR014017">
    <property type="entry name" value="DNA_helicase_UvrD-like_C"/>
</dbReference>
<keyword evidence="13" id="KW-1185">Reference proteome</keyword>
<dbReference type="RefSeq" id="WP_062044597.1">
    <property type="nucleotide sequence ID" value="NZ_DF968183.1"/>
</dbReference>
<evidence type="ECO:0000256" key="1">
    <source>
        <dbReference type="ARBA" id="ARBA00022741"/>
    </source>
</evidence>
<dbReference type="InterPro" id="IPR000212">
    <property type="entry name" value="DNA_helicase_UvrD/REP"/>
</dbReference>
<dbReference type="Pfam" id="PF00580">
    <property type="entry name" value="UvrD-helicase"/>
    <property type="match status" value="1"/>
</dbReference>
<accession>A0A0S7BW24</accession>
<name>A0A0S7BW24_9BACT</name>
<gene>
    <name evidence="12" type="ORF">TBC1_12576</name>
</gene>
<protein>
    <recommendedName>
        <fullName evidence="7">DNA 3'-5' helicase</fullName>
        <ecNumber evidence="7">5.6.2.4</ecNumber>
    </recommendedName>
</protein>
<dbReference type="InterPro" id="IPR027417">
    <property type="entry name" value="P-loop_NTPase"/>
</dbReference>
<feature type="binding site" evidence="9">
    <location>
        <begin position="9"/>
        <end position="16"/>
    </location>
    <ligand>
        <name>ATP</name>
        <dbReference type="ChEBI" id="CHEBI:30616"/>
    </ligand>
</feature>
<feature type="domain" description="UvrD-like helicase C-terminal" evidence="11">
    <location>
        <begin position="482"/>
        <end position="743"/>
    </location>
</feature>
<organism evidence="12">
    <name type="scientific">Lentimicrobium saccharophilum</name>
    <dbReference type="NCBI Taxonomy" id="1678841"/>
    <lineage>
        <taxon>Bacteria</taxon>
        <taxon>Pseudomonadati</taxon>
        <taxon>Bacteroidota</taxon>
        <taxon>Bacteroidia</taxon>
        <taxon>Bacteroidales</taxon>
        <taxon>Lentimicrobiaceae</taxon>
        <taxon>Lentimicrobium</taxon>
    </lineage>
</organism>
<evidence type="ECO:0000256" key="8">
    <source>
        <dbReference type="ARBA" id="ARBA00048988"/>
    </source>
</evidence>
<keyword evidence="4 9" id="KW-0067">ATP-binding</keyword>
<dbReference type="EC" id="5.6.2.4" evidence="7"/>
<evidence type="ECO:0000256" key="5">
    <source>
        <dbReference type="ARBA" id="ARBA00023235"/>
    </source>
</evidence>
<dbReference type="Gene3D" id="3.40.50.300">
    <property type="entry name" value="P-loop containing nucleotide triphosphate hydrolases"/>
    <property type="match status" value="3"/>
</dbReference>
<dbReference type="Proteomes" id="UP000053091">
    <property type="component" value="Unassembled WGS sequence"/>
</dbReference>
<dbReference type="PROSITE" id="PS51217">
    <property type="entry name" value="UVRD_HELICASE_CTER"/>
    <property type="match status" value="1"/>
</dbReference>
<evidence type="ECO:0000256" key="6">
    <source>
        <dbReference type="ARBA" id="ARBA00034617"/>
    </source>
</evidence>
<evidence type="ECO:0000313" key="13">
    <source>
        <dbReference type="Proteomes" id="UP000053091"/>
    </source>
</evidence>
<proteinExistence type="predicted"/>
<evidence type="ECO:0000256" key="7">
    <source>
        <dbReference type="ARBA" id="ARBA00034808"/>
    </source>
</evidence>
<dbReference type="Gene3D" id="1.10.3170.10">
    <property type="entry name" value="Recbcd, chain B, domain 2"/>
    <property type="match status" value="1"/>
</dbReference>
<keyword evidence="1 9" id="KW-0547">Nucleotide-binding</keyword>
<dbReference type="OrthoDB" id="9810135at2"/>
<dbReference type="PATRIC" id="fig|1678841.3.peg.3301"/>
<comment type="catalytic activity">
    <reaction evidence="8">
        <text>ATP + H2O = ADP + phosphate + H(+)</text>
        <dbReference type="Rhea" id="RHEA:13065"/>
        <dbReference type="ChEBI" id="CHEBI:15377"/>
        <dbReference type="ChEBI" id="CHEBI:15378"/>
        <dbReference type="ChEBI" id="CHEBI:30616"/>
        <dbReference type="ChEBI" id="CHEBI:43474"/>
        <dbReference type="ChEBI" id="CHEBI:456216"/>
        <dbReference type="EC" id="5.6.2.4"/>
    </reaction>
</comment>
<evidence type="ECO:0000256" key="2">
    <source>
        <dbReference type="ARBA" id="ARBA00022801"/>
    </source>
</evidence>
<dbReference type="GO" id="GO:0004527">
    <property type="term" value="F:exonuclease activity"/>
    <property type="evidence" value="ECO:0007669"/>
    <property type="project" value="UniProtKB-KW"/>
</dbReference>
<dbReference type="GO" id="GO:0043138">
    <property type="term" value="F:3'-5' DNA helicase activity"/>
    <property type="evidence" value="ECO:0007669"/>
    <property type="project" value="UniProtKB-EC"/>
</dbReference>
<evidence type="ECO:0000256" key="4">
    <source>
        <dbReference type="ARBA" id="ARBA00022840"/>
    </source>
</evidence>
<evidence type="ECO:0000313" key="12">
    <source>
        <dbReference type="EMBL" id="GAP44765.1"/>
    </source>
</evidence>
<keyword evidence="3 9" id="KW-0347">Helicase</keyword>
<comment type="catalytic activity">
    <reaction evidence="6">
        <text>Couples ATP hydrolysis with the unwinding of duplex DNA by translocating in the 3'-5' direction.</text>
        <dbReference type="EC" id="5.6.2.4"/>
    </reaction>
</comment>
<dbReference type="AlphaFoldDB" id="A0A0S7BW24"/>
<dbReference type="GO" id="GO:0005524">
    <property type="term" value="F:ATP binding"/>
    <property type="evidence" value="ECO:0007669"/>
    <property type="project" value="UniProtKB-UniRule"/>
</dbReference>
<dbReference type="STRING" id="1678841.TBC1_12576"/>
<dbReference type="InterPro" id="IPR014016">
    <property type="entry name" value="UvrD-like_ATP-bd"/>
</dbReference>
<dbReference type="PANTHER" id="PTHR11070">
    <property type="entry name" value="UVRD / RECB / PCRA DNA HELICASE FAMILY MEMBER"/>
    <property type="match status" value="1"/>
</dbReference>
<sequence>MNNFLVYRSSAGSGKTYTLMRVYLSIVLKDPHRYRNILAITFTNKAANEIKQRILSNLKVVSGLQAGSIPPKYEHLVRSLLEDTGLQPDELSDRAGKVLSLILHNYSDFSVSTIDSFVHRIIRAFSFDLKLSMNFEVEMDTGMLLELAVEDMLAAAGTESNLTEILVNFIRERAEEDESWQIDRTLLDFSKNLFREDAARLLPDSGSIDAAQVKHFAGAIRRVINEYQETLTAFGKQAMSLIAGYGLGADLFYQKSRGIYGFFDKLANGNVDAEINSFVRKTIENNEWLSSDGKKAREGAAVTAISETLASIFYQAENKISQEEGRIILLKMVLRQLYPMSVLSELRGRLEKVKNERNVVPISEFNRIVADIVMEEPVPFIYERIGERYRYFMIDEFQDTSVLQWMNLMPLLENSLSQDGLNMIVGDGKQAIYRFRNGDVNQFVRLPEVDNPQGNPVIAQRTAVLKREYKHARLADNFRSRREIVDFNNRFFSHIAPLYLDESKTVYHEGEQGYDPDNRGGKVQIEFYDGDDQMYDDHTINRVYELIQSLCYEGYKPGDIAVLCRSNKESSGIAVFLNSQGVKVVSADSLLLKNSAEVNFLVNCLELLNDPGREINRIAITEYLWENHLIGREARSEVFRQARSHQSFLNLLEHSGRRFDVANLRDMSLFDKVEEIIRIFGLHERSPLYLQFFLDEVLGFTSTRPGSIPGFLEYWYTQRDKLSVVLPAGDDAVQVMTIHKSKGLEFPVVIFPFASKSAGGRNKSTVWVPFSDAAIPGLSSACLKLESRLEKTQYSGLYTTEEDKKRLDLLNLVYVAFTRPSERLYVLSGKLSDKTEKIGSVTDMLTSFLEFSGELKVGKLIYNFGDGAQVGGHKSDNINQGLKAEFYSQPWAERLVFAARAPFFWNADEPSSAIMAGNLLHYALSLVHDYRDKDGVIGLLVNNGMIDAASSEKIGELMEKVLVHPKSRHFFDGDGEVYAEAEILTPEGKSYRPDRVILHRDHTDVVDFKSGRREEYHDFQVRNYASLLRDMGYPEPVAWLLYFNEEVDVVRVEC</sequence>
<keyword evidence="2 9" id="KW-0378">Hydrolase</keyword>
<keyword evidence="12" id="KW-0269">Exonuclease</keyword>
<evidence type="ECO:0000259" key="11">
    <source>
        <dbReference type="PROSITE" id="PS51217"/>
    </source>
</evidence>
<dbReference type="GO" id="GO:0000725">
    <property type="term" value="P:recombinational repair"/>
    <property type="evidence" value="ECO:0007669"/>
    <property type="project" value="TreeGrafter"/>
</dbReference>
<dbReference type="SUPFAM" id="SSF52540">
    <property type="entry name" value="P-loop containing nucleoside triphosphate hydrolases"/>
    <property type="match status" value="1"/>
</dbReference>
<keyword evidence="12" id="KW-0540">Nuclease</keyword>
<dbReference type="PANTHER" id="PTHR11070:SF67">
    <property type="entry name" value="DNA 3'-5' HELICASE"/>
    <property type="match status" value="1"/>
</dbReference>
<feature type="domain" description="UvrD-like helicase ATP-binding" evidence="10">
    <location>
        <begin position="1"/>
        <end position="481"/>
    </location>
</feature>
<keyword evidence="5" id="KW-0413">Isomerase</keyword>
<dbReference type="GO" id="GO:0016887">
    <property type="term" value="F:ATP hydrolysis activity"/>
    <property type="evidence" value="ECO:0007669"/>
    <property type="project" value="RHEA"/>
</dbReference>
<evidence type="ECO:0000259" key="10">
    <source>
        <dbReference type="PROSITE" id="PS51198"/>
    </source>
</evidence>
<evidence type="ECO:0000256" key="3">
    <source>
        <dbReference type="ARBA" id="ARBA00022806"/>
    </source>
</evidence>
<evidence type="ECO:0000256" key="9">
    <source>
        <dbReference type="PROSITE-ProRule" id="PRU00560"/>
    </source>
</evidence>
<dbReference type="GO" id="GO:0005829">
    <property type="term" value="C:cytosol"/>
    <property type="evidence" value="ECO:0007669"/>
    <property type="project" value="TreeGrafter"/>
</dbReference>
<dbReference type="EMBL" id="DF968183">
    <property type="protein sequence ID" value="GAP44765.1"/>
    <property type="molecule type" value="Genomic_DNA"/>
</dbReference>
<dbReference type="GO" id="GO:0003677">
    <property type="term" value="F:DNA binding"/>
    <property type="evidence" value="ECO:0007669"/>
    <property type="project" value="InterPro"/>
</dbReference>